<evidence type="ECO:0000313" key="1">
    <source>
        <dbReference type="EMBL" id="MCJ2183094.1"/>
    </source>
</evidence>
<gene>
    <name evidence="1" type="ORF">MTR62_10385</name>
</gene>
<reference evidence="1" key="1">
    <citation type="submission" date="2022-03" db="EMBL/GenBank/DDBJ databases">
        <title>Identification of a novel bacterium isolated from mangrove sediments.</title>
        <authorList>
            <person name="Pan X."/>
        </authorList>
    </citation>
    <scope>NUCLEOTIDE SEQUENCE</scope>
    <source>
        <strain evidence="1">B1949</strain>
    </source>
</reference>
<organism evidence="1 2">
    <name type="scientific">Novosphingobium organovorum</name>
    <dbReference type="NCBI Taxonomy" id="2930092"/>
    <lineage>
        <taxon>Bacteria</taxon>
        <taxon>Pseudomonadati</taxon>
        <taxon>Pseudomonadota</taxon>
        <taxon>Alphaproteobacteria</taxon>
        <taxon>Sphingomonadales</taxon>
        <taxon>Sphingomonadaceae</taxon>
        <taxon>Novosphingobium</taxon>
    </lineage>
</organism>
<proteinExistence type="predicted"/>
<sequence length="220" mass="24288">MNTQWDRRRLLAHGARASAGLASLASLPTALHAEILGKGFEGLAGPRADTARTLLQSARQVSFGTGKDVWMWLSSLCPWCQKFFRETPSLTVPGFRIHYIPFILGDAETGAVLKVIDDPSEATFLKFMRRELGDAPPIAYSPYYSGPLDYTGGPSTRLSRHHAHIRLIQTAFDADAGYPTETGLNRQLSTPRTFFRTQKGALLMWGGAFGARQFDMLRGL</sequence>
<dbReference type="Proteomes" id="UP001162881">
    <property type="component" value="Unassembled WGS sequence"/>
</dbReference>
<name>A0ABT0BDG3_9SPHN</name>
<comment type="caution">
    <text evidence="1">The sequence shown here is derived from an EMBL/GenBank/DDBJ whole genome shotgun (WGS) entry which is preliminary data.</text>
</comment>
<dbReference type="EMBL" id="JALHLF010000034">
    <property type="protein sequence ID" value="MCJ2183094.1"/>
    <property type="molecule type" value="Genomic_DNA"/>
</dbReference>
<evidence type="ECO:0000313" key="2">
    <source>
        <dbReference type="Proteomes" id="UP001162881"/>
    </source>
</evidence>
<evidence type="ECO:0008006" key="3">
    <source>
        <dbReference type="Google" id="ProtNLM"/>
    </source>
</evidence>
<keyword evidence="2" id="KW-1185">Reference proteome</keyword>
<accession>A0ABT0BDG3</accession>
<protein>
    <recommendedName>
        <fullName evidence="3">Thioredoxin domain-containing protein</fullName>
    </recommendedName>
</protein>
<dbReference type="RefSeq" id="WP_244020372.1">
    <property type="nucleotide sequence ID" value="NZ_JALHLF010000034.1"/>
</dbReference>
<dbReference type="InterPro" id="IPR006311">
    <property type="entry name" value="TAT_signal"/>
</dbReference>
<dbReference type="PROSITE" id="PS51318">
    <property type="entry name" value="TAT"/>
    <property type="match status" value="1"/>
</dbReference>